<name>A0ACB7Y0B3_9ERIC</name>
<gene>
    <name evidence="1" type="ORF">Vadar_018180</name>
</gene>
<evidence type="ECO:0000313" key="1">
    <source>
        <dbReference type="EMBL" id="KAH7846786.1"/>
    </source>
</evidence>
<keyword evidence="2" id="KW-1185">Reference proteome</keyword>
<sequence>MGDTSVDFFLETLKQLITSSKLDSIIDEKHKLQSLEDEVKYLRGFLKVTEKKRNEHSEVMKLVMEIRDVVSEAENIVEGFVIRSIKTLFSSTEEIKKIPLELESVKKEITILMTTVKQNYNENIYDINGVAVKKFKHSSARSTGGGLDSSGGSNTSKVVKEKLVVGFDDEVKTLLEKLDDIGEGRPLEIVTIIGAAGSGKTTLAEEVFDHPLTSHIFEIRAWVDVSQDYDKTKKKDLLIRVLKSAIPKNHEDRENSEDIWGEKVLKCLKGRKYLIVMDDIWGVEAWNDIQRVLSFVSTACQGEIGIGHLVHLRYLALRVPRQRRFLSSPFISNLLNLETLDLHVRYPFDVIQLPCDIFKMVKLRHLYSKNGVFEYHFSSEEASRIGFDHSSNLDTLQTLHRICACQDCQNFLTRTPNLRKLGLVKNLELRDGGFVVPNLDFLKCLETLRFDYITLTTGLKLPLTVKRLTLFMTQLKWEELSIIQNLPSLEVLKFVYDTGQGPVWNISEEGFSQLKYLSLSLMNEMEEWNASEDQFPRLEVLVLKSCRKLKRIPIDFANLNELREIKLVECTRSVEESARKIQEQQRDKKGDDCLNLIVKSNFFE</sequence>
<evidence type="ECO:0000313" key="2">
    <source>
        <dbReference type="Proteomes" id="UP000828048"/>
    </source>
</evidence>
<accession>A0ACB7Y0B3</accession>
<dbReference type="Proteomes" id="UP000828048">
    <property type="component" value="Chromosome 5"/>
</dbReference>
<comment type="caution">
    <text evidence="1">The sequence shown here is derived from an EMBL/GenBank/DDBJ whole genome shotgun (WGS) entry which is preliminary data.</text>
</comment>
<proteinExistence type="predicted"/>
<protein>
    <submittedName>
        <fullName evidence="1">Uncharacterized protein</fullName>
    </submittedName>
</protein>
<organism evidence="1 2">
    <name type="scientific">Vaccinium darrowii</name>
    <dbReference type="NCBI Taxonomy" id="229202"/>
    <lineage>
        <taxon>Eukaryota</taxon>
        <taxon>Viridiplantae</taxon>
        <taxon>Streptophyta</taxon>
        <taxon>Embryophyta</taxon>
        <taxon>Tracheophyta</taxon>
        <taxon>Spermatophyta</taxon>
        <taxon>Magnoliopsida</taxon>
        <taxon>eudicotyledons</taxon>
        <taxon>Gunneridae</taxon>
        <taxon>Pentapetalae</taxon>
        <taxon>asterids</taxon>
        <taxon>Ericales</taxon>
        <taxon>Ericaceae</taxon>
        <taxon>Vaccinioideae</taxon>
        <taxon>Vaccinieae</taxon>
        <taxon>Vaccinium</taxon>
    </lineage>
</organism>
<reference evidence="1 2" key="1">
    <citation type="journal article" date="2021" name="Hortic Res">
        <title>High-quality reference genome and annotation aids understanding of berry development for evergreen blueberry (Vaccinium darrowii).</title>
        <authorList>
            <person name="Yu J."/>
            <person name="Hulse-Kemp A.M."/>
            <person name="Babiker E."/>
            <person name="Staton M."/>
        </authorList>
    </citation>
    <scope>NUCLEOTIDE SEQUENCE [LARGE SCALE GENOMIC DNA]</scope>
    <source>
        <strain evidence="2">cv. NJ 8807/NJ 8810</strain>
        <tissue evidence="1">Young leaf</tissue>
    </source>
</reference>
<dbReference type="EMBL" id="CM037155">
    <property type="protein sequence ID" value="KAH7846786.1"/>
    <property type="molecule type" value="Genomic_DNA"/>
</dbReference>